<proteinExistence type="predicted"/>
<dbReference type="Proteomes" id="UP001221558">
    <property type="component" value="Chromosome"/>
</dbReference>
<feature type="transmembrane region" description="Helical" evidence="1">
    <location>
        <begin position="77"/>
        <end position="93"/>
    </location>
</feature>
<keyword evidence="1" id="KW-1133">Transmembrane helix</keyword>
<organism evidence="2 3">
    <name type="scientific">Sphingobacterium oryzagri</name>
    <dbReference type="NCBI Taxonomy" id="3025669"/>
    <lineage>
        <taxon>Bacteria</taxon>
        <taxon>Pseudomonadati</taxon>
        <taxon>Bacteroidota</taxon>
        <taxon>Sphingobacteriia</taxon>
        <taxon>Sphingobacteriales</taxon>
        <taxon>Sphingobacteriaceae</taxon>
        <taxon>Sphingobacterium</taxon>
    </lineage>
</organism>
<feature type="transmembrane region" description="Helical" evidence="1">
    <location>
        <begin position="7"/>
        <end position="25"/>
    </location>
</feature>
<gene>
    <name evidence="2" type="ORF">PQ465_16710</name>
</gene>
<name>A0ABY7WI17_9SPHI</name>
<dbReference type="EMBL" id="CP117880">
    <property type="protein sequence ID" value="WDF67930.1"/>
    <property type="molecule type" value="Genomic_DNA"/>
</dbReference>
<keyword evidence="1" id="KW-0472">Membrane</keyword>
<dbReference type="RefSeq" id="WP_274266664.1">
    <property type="nucleotide sequence ID" value="NZ_CP117880.1"/>
</dbReference>
<keyword evidence="3" id="KW-1185">Reference proteome</keyword>
<evidence type="ECO:0000313" key="3">
    <source>
        <dbReference type="Proteomes" id="UP001221558"/>
    </source>
</evidence>
<keyword evidence="1" id="KW-0812">Transmembrane</keyword>
<evidence type="ECO:0000256" key="1">
    <source>
        <dbReference type="SAM" id="Phobius"/>
    </source>
</evidence>
<feature type="transmembrane region" description="Helical" evidence="1">
    <location>
        <begin position="45"/>
        <end position="70"/>
    </location>
</feature>
<protein>
    <submittedName>
        <fullName evidence="2">DoxX family protein</fullName>
    </submittedName>
</protein>
<sequence length="132" mass="14767">MDKNKISFFFLRLPIAVSLLGHGMVRLPKLAAFSAWMLDTMEKSFLPQGLILPFSFALPILEFIIGIALLFRAGIQYSIYAGLLLMTVLIFGSCSIENWAAIEAQLLHAIYLFGLLLYAQHIDRPSPAKMGY</sequence>
<accession>A0ABY7WI17</accession>
<feature type="transmembrane region" description="Helical" evidence="1">
    <location>
        <begin position="99"/>
        <end position="119"/>
    </location>
</feature>
<reference evidence="2 3" key="1">
    <citation type="submission" date="2023-02" db="EMBL/GenBank/DDBJ databases">
        <title>Genome sequence of Sphingobacterium sp. KACC 22765.</title>
        <authorList>
            <person name="Kim S."/>
            <person name="Heo J."/>
            <person name="Kwon S.-W."/>
        </authorList>
    </citation>
    <scope>NUCLEOTIDE SEQUENCE [LARGE SCALE GENOMIC DNA]</scope>
    <source>
        <strain evidence="2 3">KACC 22765</strain>
    </source>
</reference>
<evidence type="ECO:0000313" key="2">
    <source>
        <dbReference type="EMBL" id="WDF67930.1"/>
    </source>
</evidence>